<keyword evidence="2" id="KW-1185">Reference proteome</keyword>
<evidence type="ECO:0000313" key="2">
    <source>
        <dbReference type="Proteomes" id="UP001211894"/>
    </source>
</evidence>
<organism evidence="1 2">
    <name type="scientific">Bacillus changyiensis</name>
    <dbReference type="NCBI Taxonomy" id="3004103"/>
    <lineage>
        <taxon>Bacteria</taxon>
        <taxon>Bacillati</taxon>
        <taxon>Bacillota</taxon>
        <taxon>Bacilli</taxon>
        <taxon>Bacillales</taxon>
        <taxon>Bacillaceae</taxon>
        <taxon>Bacillus</taxon>
    </lineage>
</organism>
<proteinExistence type="predicted"/>
<sequence length="155" mass="18562">MFDWQRFFPFQQFSKNGFRNTDPKDVEHYIHQVMTSVFGPRYEDQFPFRDPLSKETPVTRETPVKETDPFDIFETVSHIFVKIPLTREQLDLIKIKHTSQTLILENYPEEEQQKKIVLPSLVRRKGTKAVFKDDILEIMFLKNEDFNLSEIEISY</sequence>
<reference evidence="1 2" key="1">
    <citation type="submission" date="2023-01" db="EMBL/GenBank/DDBJ databases">
        <title>Bacillus changyiensis sp. nov., isolated from a coastal deposit.</title>
        <authorList>
            <person name="Xiao G."/>
            <person name="Lai Q."/>
            <person name="Hu Z."/>
            <person name="Shao Z."/>
        </authorList>
    </citation>
    <scope>NUCLEOTIDE SEQUENCE [LARGE SCALE GENOMIC DNA]</scope>
    <source>
        <strain evidence="1 2">CLL-7-23</strain>
    </source>
</reference>
<protein>
    <submittedName>
        <fullName evidence="1">Spore gernimation protein GerT</fullName>
    </submittedName>
</protein>
<dbReference type="RefSeq" id="WP_271341608.1">
    <property type="nucleotide sequence ID" value="NZ_JAQKAB010000010.1"/>
</dbReference>
<name>A0ABT4X8N5_9BACI</name>
<dbReference type="EMBL" id="JAQKAB010000010">
    <property type="protein sequence ID" value="MDA7027786.1"/>
    <property type="molecule type" value="Genomic_DNA"/>
</dbReference>
<dbReference type="Gene3D" id="2.60.40.790">
    <property type="match status" value="1"/>
</dbReference>
<dbReference type="SUPFAM" id="SSF49764">
    <property type="entry name" value="HSP20-like chaperones"/>
    <property type="match status" value="1"/>
</dbReference>
<accession>A0ABT4X8N5</accession>
<gene>
    <name evidence="1" type="ORF">PJ311_14490</name>
</gene>
<evidence type="ECO:0000313" key="1">
    <source>
        <dbReference type="EMBL" id="MDA7027786.1"/>
    </source>
</evidence>
<dbReference type="InterPro" id="IPR008978">
    <property type="entry name" value="HSP20-like_chaperone"/>
</dbReference>
<comment type="caution">
    <text evidence="1">The sequence shown here is derived from an EMBL/GenBank/DDBJ whole genome shotgun (WGS) entry which is preliminary data.</text>
</comment>
<dbReference type="Proteomes" id="UP001211894">
    <property type="component" value="Unassembled WGS sequence"/>
</dbReference>